<dbReference type="AlphaFoldDB" id="A0A4R6K3V0"/>
<dbReference type="OrthoDB" id="3829736at2"/>
<protein>
    <submittedName>
        <fullName evidence="2">Uncharacterized protein</fullName>
    </submittedName>
</protein>
<organism evidence="2 3">
    <name type="scientific">Kribbella caucasensis</name>
    <dbReference type="NCBI Taxonomy" id="2512215"/>
    <lineage>
        <taxon>Bacteria</taxon>
        <taxon>Bacillati</taxon>
        <taxon>Actinomycetota</taxon>
        <taxon>Actinomycetes</taxon>
        <taxon>Propionibacteriales</taxon>
        <taxon>Kribbellaceae</taxon>
        <taxon>Kribbella</taxon>
    </lineage>
</organism>
<comment type="caution">
    <text evidence="2">The sequence shown here is derived from an EMBL/GenBank/DDBJ whole genome shotgun (WGS) entry which is preliminary data.</text>
</comment>
<evidence type="ECO:0000313" key="3">
    <source>
        <dbReference type="Proteomes" id="UP000295388"/>
    </source>
</evidence>
<dbReference type="Proteomes" id="UP000295388">
    <property type="component" value="Unassembled WGS sequence"/>
</dbReference>
<reference evidence="2 3" key="1">
    <citation type="submission" date="2019-03" db="EMBL/GenBank/DDBJ databases">
        <title>Genomic Encyclopedia of Type Strains, Phase III (KMG-III): the genomes of soil and plant-associated and newly described type strains.</title>
        <authorList>
            <person name="Whitman W."/>
        </authorList>
    </citation>
    <scope>NUCLEOTIDE SEQUENCE [LARGE SCALE GENOMIC DNA]</scope>
    <source>
        <strain evidence="2 3">VKM Ac-2527</strain>
    </source>
</reference>
<dbReference type="RefSeq" id="WP_133803549.1">
    <property type="nucleotide sequence ID" value="NZ_SNWQ01000017.1"/>
</dbReference>
<accession>A0A4R6K3V0</accession>
<keyword evidence="1" id="KW-0732">Signal</keyword>
<gene>
    <name evidence="2" type="ORF">EV643_11746</name>
</gene>
<proteinExistence type="predicted"/>
<keyword evidence="3" id="KW-1185">Reference proteome</keyword>
<feature type="signal peptide" evidence="1">
    <location>
        <begin position="1"/>
        <end position="32"/>
    </location>
</feature>
<name>A0A4R6K3V0_9ACTN</name>
<dbReference type="EMBL" id="SNWQ01000017">
    <property type="protein sequence ID" value="TDO44023.1"/>
    <property type="molecule type" value="Genomic_DNA"/>
</dbReference>
<evidence type="ECO:0000256" key="1">
    <source>
        <dbReference type="SAM" id="SignalP"/>
    </source>
</evidence>
<sequence length="107" mass="10957">MPKLKTRLVTVPLAGIALALAGGLFAATSASAHESPTPVGNVGDAVQYGTHAVQLHLDAPMLGLNPAIDDPYGYVSGHVLGTGVNIVSYTLTGHPIADDHTGEDHDH</sequence>
<feature type="chain" id="PRO_5020671599" evidence="1">
    <location>
        <begin position="33"/>
        <end position="107"/>
    </location>
</feature>
<evidence type="ECO:0000313" key="2">
    <source>
        <dbReference type="EMBL" id="TDO44023.1"/>
    </source>
</evidence>